<dbReference type="SMART" id="SM00530">
    <property type="entry name" value="HTH_XRE"/>
    <property type="match status" value="1"/>
</dbReference>
<dbReference type="CDD" id="cd00093">
    <property type="entry name" value="HTH_XRE"/>
    <property type="match status" value="1"/>
</dbReference>
<dbReference type="InterPro" id="IPR010982">
    <property type="entry name" value="Lambda_DNA-bd_dom_sf"/>
</dbReference>
<evidence type="ECO:0000256" key="1">
    <source>
        <dbReference type="SAM" id="MobiDB-lite"/>
    </source>
</evidence>
<sequence length="311" mass="34754">MEIGERLKEARESKGLSIEQVAEETKIQKRYLTAVESHDWSTMPGNFYIRAFIREYANAVGLNGEELLEEHSQELPETSSETPNYQYVTPTRSSSKSSKNNKQMFSIIPKLLVFILIIGIGFAIWYSVVNFIQPAMSDEGNADEPQDIISAPEDEEDDQEGQNSDATNDDSTNDSEQNNDSESSEDPTDEETEQPEPTLEVANVDESGTPRTVYQLSNAKTMEVTLSTDSESWLEVNTTENGESSQAFSGMFTTSDSPTTYSFEEGSAEVELNIGRASSLNIEVNGQPLTYEIDPNETVRQYIVLQWENES</sequence>
<gene>
    <name evidence="4" type="ORF">ABID56_000280</name>
</gene>
<feature type="domain" description="HTH cro/C1-type" evidence="3">
    <location>
        <begin position="7"/>
        <end position="37"/>
    </location>
</feature>
<dbReference type="Pfam" id="PF13464">
    <property type="entry name" value="RodZ_C"/>
    <property type="match status" value="1"/>
</dbReference>
<evidence type="ECO:0000313" key="5">
    <source>
        <dbReference type="Proteomes" id="UP001549167"/>
    </source>
</evidence>
<evidence type="ECO:0000313" key="4">
    <source>
        <dbReference type="EMBL" id="MET3682201.1"/>
    </source>
</evidence>
<feature type="region of interest" description="Disordered" evidence="1">
    <location>
        <begin position="70"/>
        <end position="100"/>
    </location>
</feature>
<dbReference type="Gene3D" id="1.10.260.40">
    <property type="entry name" value="lambda repressor-like DNA-binding domains"/>
    <property type="match status" value="1"/>
</dbReference>
<evidence type="ECO:0000259" key="3">
    <source>
        <dbReference type="PROSITE" id="PS50943"/>
    </source>
</evidence>
<keyword evidence="2" id="KW-0472">Membrane</keyword>
<proteinExistence type="predicted"/>
<feature type="transmembrane region" description="Helical" evidence="2">
    <location>
        <begin position="107"/>
        <end position="128"/>
    </location>
</feature>
<dbReference type="RefSeq" id="WP_354218659.1">
    <property type="nucleotide sequence ID" value="NZ_JBEPMX010000001.1"/>
</dbReference>
<reference evidence="4 5" key="1">
    <citation type="submission" date="2024-06" db="EMBL/GenBank/DDBJ databases">
        <title>Genomic Encyclopedia of Type Strains, Phase IV (KMG-IV): sequencing the most valuable type-strain genomes for metagenomic binning, comparative biology and taxonomic classification.</title>
        <authorList>
            <person name="Goeker M."/>
        </authorList>
    </citation>
    <scope>NUCLEOTIDE SEQUENCE [LARGE SCALE GENOMIC DNA]</scope>
    <source>
        <strain evidence="4 5">DSM 23520</strain>
    </source>
</reference>
<feature type="compositionally biased region" description="Acidic residues" evidence="1">
    <location>
        <begin position="167"/>
        <end position="194"/>
    </location>
</feature>
<keyword evidence="5" id="KW-1185">Reference proteome</keyword>
<dbReference type="InterPro" id="IPR001387">
    <property type="entry name" value="Cro/C1-type_HTH"/>
</dbReference>
<dbReference type="SUPFAM" id="SSF47413">
    <property type="entry name" value="lambda repressor-like DNA-binding domains"/>
    <property type="match status" value="1"/>
</dbReference>
<evidence type="ECO:0000256" key="2">
    <source>
        <dbReference type="SAM" id="Phobius"/>
    </source>
</evidence>
<comment type="caution">
    <text evidence="4">The sequence shown here is derived from an EMBL/GenBank/DDBJ whole genome shotgun (WGS) entry which is preliminary data.</text>
</comment>
<keyword evidence="2" id="KW-1133">Transmembrane helix</keyword>
<feature type="region of interest" description="Disordered" evidence="1">
    <location>
        <begin position="153"/>
        <end position="211"/>
    </location>
</feature>
<keyword evidence="2" id="KW-0812">Transmembrane</keyword>
<dbReference type="Proteomes" id="UP001549167">
    <property type="component" value="Unassembled WGS sequence"/>
</dbReference>
<dbReference type="PANTHER" id="PTHR34475">
    <property type="match status" value="1"/>
</dbReference>
<dbReference type="EMBL" id="JBEPMX010000001">
    <property type="protein sequence ID" value="MET3682201.1"/>
    <property type="molecule type" value="Genomic_DNA"/>
</dbReference>
<feature type="compositionally biased region" description="Polar residues" evidence="1">
    <location>
        <begin position="75"/>
        <end position="92"/>
    </location>
</feature>
<dbReference type="InterPro" id="IPR050400">
    <property type="entry name" value="Bact_Cytoskel_RodZ"/>
</dbReference>
<organism evidence="4 5">
    <name type="scientific">Alkalibacillus flavidus</name>
    <dbReference type="NCBI Taxonomy" id="546021"/>
    <lineage>
        <taxon>Bacteria</taxon>
        <taxon>Bacillati</taxon>
        <taxon>Bacillota</taxon>
        <taxon>Bacilli</taxon>
        <taxon>Bacillales</taxon>
        <taxon>Bacillaceae</taxon>
        <taxon>Alkalibacillus</taxon>
    </lineage>
</organism>
<accession>A0ABV2KRJ0</accession>
<dbReference type="Pfam" id="PF13413">
    <property type="entry name" value="HTH_25"/>
    <property type="match status" value="1"/>
</dbReference>
<dbReference type="PROSITE" id="PS50943">
    <property type="entry name" value="HTH_CROC1"/>
    <property type="match status" value="1"/>
</dbReference>
<dbReference type="PANTHER" id="PTHR34475:SF1">
    <property type="entry name" value="CYTOSKELETON PROTEIN RODZ"/>
    <property type="match status" value="1"/>
</dbReference>
<name>A0ABV2KRJ0_9BACI</name>
<dbReference type="InterPro" id="IPR025194">
    <property type="entry name" value="RodZ-like_C"/>
</dbReference>
<protein>
    <submittedName>
        <fullName evidence="4">Cytoskeletal protein RodZ</fullName>
    </submittedName>
</protein>